<evidence type="ECO:0000313" key="2">
    <source>
        <dbReference type="EMBL" id="KZC06082.1"/>
    </source>
</evidence>
<dbReference type="Proteomes" id="UP000076502">
    <property type="component" value="Unassembled WGS sequence"/>
</dbReference>
<accession>A0A154P2M3</accession>
<keyword evidence="3" id="KW-1185">Reference proteome</keyword>
<evidence type="ECO:0000256" key="1">
    <source>
        <dbReference type="SAM" id="MobiDB-lite"/>
    </source>
</evidence>
<evidence type="ECO:0000313" key="3">
    <source>
        <dbReference type="Proteomes" id="UP000076502"/>
    </source>
</evidence>
<gene>
    <name evidence="2" type="ORF">WN55_07168</name>
</gene>
<protein>
    <submittedName>
        <fullName evidence="2">Uncharacterized protein</fullName>
    </submittedName>
</protein>
<proteinExistence type="predicted"/>
<organism evidence="2 3">
    <name type="scientific">Dufourea novaeangliae</name>
    <name type="common">Sweat bee</name>
    <dbReference type="NCBI Taxonomy" id="178035"/>
    <lineage>
        <taxon>Eukaryota</taxon>
        <taxon>Metazoa</taxon>
        <taxon>Ecdysozoa</taxon>
        <taxon>Arthropoda</taxon>
        <taxon>Hexapoda</taxon>
        <taxon>Insecta</taxon>
        <taxon>Pterygota</taxon>
        <taxon>Neoptera</taxon>
        <taxon>Endopterygota</taxon>
        <taxon>Hymenoptera</taxon>
        <taxon>Apocrita</taxon>
        <taxon>Aculeata</taxon>
        <taxon>Apoidea</taxon>
        <taxon>Anthophila</taxon>
        <taxon>Halictidae</taxon>
        <taxon>Rophitinae</taxon>
        <taxon>Dufourea</taxon>
    </lineage>
</organism>
<feature type="compositionally biased region" description="Low complexity" evidence="1">
    <location>
        <begin position="81"/>
        <end position="92"/>
    </location>
</feature>
<dbReference type="EMBL" id="KQ434804">
    <property type="protein sequence ID" value="KZC06082.1"/>
    <property type="molecule type" value="Genomic_DNA"/>
</dbReference>
<reference evidence="2 3" key="1">
    <citation type="submission" date="2015-07" db="EMBL/GenBank/DDBJ databases">
        <title>The genome of Dufourea novaeangliae.</title>
        <authorList>
            <person name="Pan H."/>
            <person name="Kapheim K."/>
        </authorList>
    </citation>
    <scope>NUCLEOTIDE SEQUENCE [LARGE SCALE GENOMIC DNA]</scope>
    <source>
        <strain evidence="2">0120121106</strain>
        <tissue evidence="2">Whole body</tissue>
    </source>
</reference>
<sequence>MLTTVATTTTTTTIPFLFLLNVLLLSSVSIHPGLGLLADGDAAARAAARISGSRLFHEAVNDHSPLGTPTTTPLLPPPSLPSLSATATLKPR</sequence>
<feature type="compositionally biased region" description="Low complexity" evidence="1">
    <location>
        <begin position="64"/>
        <end position="73"/>
    </location>
</feature>
<dbReference type="AlphaFoldDB" id="A0A154P2M3"/>
<name>A0A154P2M3_DUFNO</name>
<feature type="region of interest" description="Disordered" evidence="1">
    <location>
        <begin position="61"/>
        <end position="92"/>
    </location>
</feature>